<proteinExistence type="inferred from homology"/>
<feature type="compositionally biased region" description="Gly residues" evidence="7">
    <location>
        <begin position="1"/>
        <end position="24"/>
    </location>
</feature>
<dbReference type="SUPFAM" id="SSF117892">
    <property type="entry name" value="Band 7/SPFH domain"/>
    <property type="match status" value="1"/>
</dbReference>
<feature type="region of interest" description="Disordered" evidence="7">
    <location>
        <begin position="1"/>
        <end position="29"/>
    </location>
</feature>
<comment type="similarity">
    <text evidence="2 6">Belongs to the band 7/mec-2 family. HflK subfamily.</text>
</comment>
<keyword evidence="10" id="KW-1185">Reference proteome</keyword>
<feature type="region of interest" description="Disordered" evidence="7">
    <location>
        <begin position="356"/>
        <end position="399"/>
    </location>
</feature>
<gene>
    <name evidence="9" type="primary">hflK</name>
    <name evidence="9" type="ORF">CKO13_04905</name>
</gene>
<dbReference type="EMBL" id="NRSH01000038">
    <property type="protein sequence ID" value="MBK1726372.1"/>
    <property type="molecule type" value="Genomic_DNA"/>
</dbReference>
<dbReference type="Pfam" id="PF12221">
    <property type="entry name" value="HflK_N"/>
    <property type="match status" value="1"/>
</dbReference>
<dbReference type="GO" id="GO:0008233">
    <property type="term" value="F:peptidase activity"/>
    <property type="evidence" value="ECO:0007669"/>
    <property type="project" value="UniProtKB-KW"/>
</dbReference>
<keyword evidence="5 6" id="KW-0472">Membrane</keyword>
<evidence type="ECO:0000256" key="2">
    <source>
        <dbReference type="ARBA" id="ARBA00006971"/>
    </source>
</evidence>
<sequence>MAWNEPGGGSRDPWGGGSQGGGSGPPDLDVILRRLRDRARKVLGGRLPGGVPGGVLGFGALGLGAVLIWLLTGIYIVDAGYRGVEMTFGRHTLTTQPGPHWHWPRPIGTVEQVNVQRRRVAEVGYQSVQGSGSRAVADEALMITRDENIADVRIAAQYRVSDPARYLYNFRMPERSLKQVAESAVREVIGKRELDFVLTEGRTEVAQRTRELLQQVMNEYRTGLEVVEVAVQDIQPPEEVQPAFEDAIRAREDKQRKINQARAYAEELLPRARGQAARIVEQAKGYRERTVSRARGDAQRFEALLAEYRESPAVMRQRLYLETMEEVLGRVSKITLDSQSSQSLMYLPLDRLLERQKSSDSLQPNRTGSQQNPGVSGSSRDAITPTQRAREALRERGER</sequence>
<dbReference type="InterPro" id="IPR010201">
    <property type="entry name" value="HflK"/>
</dbReference>
<comment type="subunit">
    <text evidence="6">HflC and HflK may interact to form a multimeric complex.</text>
</comment>
<feature type="compositionally biased region" description="Basic and acidic residues" evidence="7">
    <location>
        <begin position="388"/>
        <end position="399"/>
    </location>
</feature>
<evidence type="ECO:0000256" key="3">
    <source>
        <dbReference type="ARBA" id="ARBA00022692"/>
    </source>
</evidence>
<keyword evidence="4 6" id="KW-1133">Transmembrane helix</keyword>
<evidence type="ECO:0000256" key="5">
    <source>
        <dbReference type="ARBA" id="ARBA00023136"/>
    </source>
</evidence>
<keyword evidence="9" id="KW-0378">Hydrolase</keyword>
<evidence type="ECO:0000256" key="4">
    <source>
        <dbReference type="ARBA" id="ARBA00022989"/>
    </source>
</evidence>
<feature type="domain" description="Band 7" evidence="8">
    <location>
        <begin position="72"/>
        <end position="248"/>
    </location>
</feature>
<name>A0ABS1E5G9_9GAMM</name>
<evidence type="ECO:0000313" key="10">
    <source>
        <dbReference type="Proteomes" id="UP000738126"/>
    </source>
</evidence>
<organism evidence="9 10">
    <name type="scientific">Halorhodospira neutriphila</name>
    <dbReference type="NCBI Taxonomy" id="168379"/>
    <lineage>
        <taxon>Bacteria</taxon>
        <taxon>Pseudomonadati</taxon>
        <taxon>Pseudomonadota</taxon>
        <taxon>Gammaproteobacteria</taxon>
        <taxon>Chromatiales</taxon>
        <taxon>Ectothiorhodospiraceae</taxon>
        <taxon>Halorhodospira</taxon>
    </lineage>
</organism>
<feature type="compositionally biased region" description="Polar residues" evidence="7">
    <location>
        <begin position="359"/>
        <end position="387"/>
    </location>
</feature>
<accession>A0ABS1E5G9</accession>
<dbReference type="CDD" id="cd03404">
    <property type="entry name" value="SPFH_HflK"/>
    <property type="match status" value="1"/>
</dbReference>
<comment type="subcellular location">
    <subcellularLocation>
        <location evidence="1">Membrane</location>
        <topology evidence="1">Single-pass membrane protein</topology>
    </subcellularLocation>
</comment>
<dbReference type="GO" id="GO:0006508">
    <property type="term" value="P:proteolysis"/>
    <property type="evidence" value="ECO:0007669"/>
    <property type="project" value="UniProtKB-KW"/>
</dbReference>
<dbReference type="InterPro" id="IPR050710">
    <property type="entry name" value="Band7/mec-2_domain"/>
</dbReference>
<dbReference type="Pfam" id="PF01145">
    <property type="entry name" value="Band_7"/>
    <property type="match status" value="1"/>
</dbReference>
<dbReference type="Gene3D" id="3.30.479.30">
    <property type="entry name" value="Band 7 domain"/>
    <property type="match status" value="1"/>
</dbReference>
<dbReference type="SMART" id="SM00244">
    <property type="entry name" value="PHB"/>
    <property type="match status" value="1"/>
</dbReference>
<dbReference type="InterPro" id="IPR020980">
    <property type="entry name" value="Membrane_HflK_N"/>
</dbReference>
<dbReference type="InterPro" id="IPR001107">
    <property type="entry name" value="Band_7"/>
</dbReference>
<comment type="caution">
    <text evidence="9">The sequence shown here is derived from an EMBL/GenBank/DDBJ whole genome shotgun (WGS) entry which is preliminary data.</text>
</comment>
<keyword evidence="9" id="KW-0645">Protease</keyword>
<evidence type="ECO:0000256" key="6">
    <source>
        <dbReference type="RuleBase" id="RU364113"/>
    </source>
</evidence>
<keyword evidence="3 6" id="KW-0812">Transmembrane</keyword>
<dbReference type="NCBIfam" id="TIGR01933">
    <property type="entry name" value="hflK"/>
    <property type="match status" value="1"/>
</dbReference>
<evidence type="ECO:0000256" key="7">
    <source>
        <dbReference type="SAM" id="MobiDB-lite"/>
    </source>
</evidence>
<evidence type="ECO:0000259" key="8">
    <source>
        <dbReference type="SMART" id="SM00244"/>
    </source>
</evidence>
<evidence type="ECO:0000313" key="9">
    <source>
        <dbReference type="EMBL" id="MBK1726372.1"/>
    </source>
</evidence>
<dbReference type="InterPro" id="IPR036013">
    <property type="entry name" value="Band_7/SPFH_dom_sf"/>
</dbReference>
<dbReference type="PANTHER" id="PTHR43327">
    <property type="entry name" value="STOMATIN-LIKE PROTEIN 2, MITOCHONDRIAL"/>
    <property type="match status" value="1"/>
</dbReference>
<protein>
    <recommendedName>
        <fullName evidence="6">Protein HflK</fullName>
    </recommendedName>
</protein>
<dbReference type="PANTHER" id="PTHR43327:SF2">
    <property type="entry name" value="MODULATOR OF FTSH PROTEASE HFLK"/>
    <property type="match status" value="1"/>
</dbReference>
<feature type="transmembrane region" description="Helical" evidence="6">
    <location>
        <begin position="55"/>
        <end position="77"/>
    </location>
</feature>
<dbReference type="RefSeq" id="WP_200257451.1">
    <property type="nucleotide sequence ID" value="NZ_NRSH01000038.1"/>
</dbReference>
<comment type="function">
    <text evidence="6">HflC and HflK could encode or regulate a protease.</text>
</comment>
<evidence type="ECO:0000256" key="1">
    <source>
        <dbReference type="ARBA" id="ARBA00004167"/>
    </source>
</evidence>
<dbReference type="Proteomes" id="UP000738126">
    <property type="component" value="Unassembled WGS sequence"/>
</dbReference>
<reference evidence="9 10" key="1">
    <citation type="journal article" date="2020" name="Microorganisms">
        <title>Osmotic Adaptation and Compatible Solute Biosynthesis of Phototrophic Bacteria as Revealed from Genome Analyses.</title>
        <authorList>
            <person name="Imhoff J.F."/>
            <person name="Rahn T."/>
            <person name="Kunzel S."/>
            <person name="Keller A."/>
            <person name="Neulinger S.C."/>
        </authorList>
    </citation>
    <scope>NUCLEOTIDE SEQUENCE [LARGE SCALE GENOMIC DNA]</scope>
    <source>
        <strain evidence="9 10">DSM 15116</strain>
    </source>
</reference>